<accession>A0ABT0DEY9</accession>
<keyword evidence="3" id="KW-1185">Reference proteome</keyword>
<feature type="region of interest" description="Disordered" evidence="1">
    <location>
        <begin position="1"/>
        <end position="47"/>
    </location>
</feature>
<dbReference type="EMBL" id="JALKCH010000012">
    <property type="protein sequence ID" value="MCK0198513.1"/>
    <property type="molecule type" value="Genomic_DNA"/>
</dbReference>
<gene>
    <name evidence="2" type="ORF">MWN34_16495</name>
</gene>
<dbReference type="RefSeq" id="WP_247030416.1">
    <property type="nucleotide sequence ID" value="NZ_JALKCH010000012.1"/>
</dbReference>
<evidence type="ECO:0000313" key="2">
    <source>
        <dbReference type="EMBL" id="MCK0198513.1"/>
    </source>
</evidence>
<organism evidence="2 3">
    <name type="scientific">Ancylobacter crimeensis</name>
    <dbReference type="NCBI Taxonomy" id="2579147"/>
    <lineage>
        <taxon>Bacteria</taxon>
        <taxon>Pseudomonadati</taxon>
        <taxon>Pseudomonadota</taxon>
        <taxon>Alphaproteobacteria</taxon>
        <taxon>Hyphomicrobiales</taxon>
        <taxon>Xanthobacteraceae</taxon>
        <taxon>Ancylobacter</taxon>
    </lineage>
</organism>
<protein>
    <submittedName>
        <fullName evidence="2">Uncharacterized protein</fullName>
    </submittedName>
</protein>
<comment type="caution">
    <text evidence="2">The sequence shown here is derived from an EMBL/GenBank/DDBJ whole genome shotgun (WGS) entry which is preliminary data.</text>
</comment>
<dbReference type="Proteomes" id="UP001203284">
    <property type="component" value="Unassembled WGS sequence"/>
</dbReference>
<sequence length="107" mass="11829">MTGDQAQGAAPAEPDTLDLSEADKLNRHFHHQTGRITPSGFAFGEDRLNPTAQSAMFRAMSVQTRSVVKDTPSIEEPVVRARPTVDVEAFARRVLKRWPKVMAKLGE</sequence>
<name>A0ABT0DEY9_9HYPH</name>
<reference evidence="2 3" key="1">
    <citation type="submission" date="2022-04" db="EMBL/GenBank/DDBJ databases">
        <authorList>
            <person name="Grouzdev D.S."/>
            <person name="Pantiukh K.S."/>
            <person name="Krutkina M.S."/>
        </authorList>
    </citation>
    <scope>NUCLEOTIDE SEQUENCE [LARGE SCALE GENOMIC DNA]</scope>
    <source>
        <strain evidence="2 3">6x-1</strain>
    </source>
</reference>
<proteinExistence type="predicted"/>
<evidence type="ECO:0000256" key="1">
    <source>
        <dbReference type="SAM" id="MobiDB-lite"/>
    </source>
</evidence>
<evidence type="ECO:0000313" key="3">
    <source>
        <dbReference type="Proteomes" id="UP001203284"/>
    </source>
</evidence>